<dbReference type="PANTHER" id="PTHR33608">
    <property type="entry name" value="BLL2464 PROTEIN"/>
    <property type="match status" value="1"/>
</dbReference>
<feature type="domain" description="DUF58" evidence="1">
    <location>
        <begin position="51"/>
        <end position="258"/>
    </location>
</feature>
<proteinExistence type="predicted"/>
<name>A0A938B3Y3_UNCTE</name>
<sequence length="298" mass="34614">MPPDATRRSYFDPLVLAKIATMSLRARHVVEGLLSGLHDSPYRGYSVEFAEHREYVPGDEIRRIDWKAYGKFNRYFIKEYEEETNLRAYILVDASASMAYGSAELSKFDYSCYLAASLAYLMLHQGDDVGLVTFGAQVQRYIPPRGGVQHMRTLAQQLEATRPEGKTHLDQVLRELAGKLTRRGLIIVISDLFDDPDVVMRALRYFRHRRNEVMVFHVLDKNELEFPFQRLTVFEDIEDAAVRILSEPRTIRAAYVQQLEAFLTEYQRACRRETIDYQLFPTTTPLDVALTRYLARRQ</sequence>
<evidence type="ECO:0000259" key="1">
    <source>
        <dbReference type="Pfam" id="PF01882"/>
    </source>
</evidence>
<dbReference type="EMBL" id="VGLS01000607">
    <property type="protein sequence ID" value="MBM3225539.1"/>
    <property type="molecule type" value="Genomic_DNA"/>
</dbReference>
<dbReference type="PANTHER" id="PTHR33608:SF7">
    <property type="entry name" value="DUF58 DOMAIN-CONTAINING PROTEIN"/>
    <property type="match status" value="1"/>
</dbReference>
<organism evidence="2 3">
    <name type="scientific">Tectimicrobiota bacterium</name>
    <dbReference type="NCBI Taxonomy" id="2528274"/>
    <lineage>
        <taxon>Bacteria</taxon>
        <taxon>Pseudomonadati</taxon>
        <taxon>Nitrospinota/Tectimicrobiota group</taxon>
        <taxon>Candidatus Tectimicrobiota</taxon>
    </lineage>
</organism>
<dbReference type="Gene3D" id="3.40.50.410">
    <property type="entry name" value="von Willebrand factor, type A domain"/>
    <property type="match status" value="1"/>
</dbReference>
<evidence type="ECO:0000313" key="2">
    <source>
        <dbReference type="EMBL" id="MBM3225539.1"/>
    </source>
</evidence>
<gene>
    <name evidence="2" type="ORF">FJZ47_17310</name>
</gene>
<dbReference type="InterPro" id="IPR002881">
    <property type="entry name" value="DUF58"/>
</dbReference>
<evidence type="ECO:0000313" key="3">
    <source>
        <dbReference type="Proteomes" id="UP000712673"/>
    </source>
</evidence>
<dbReference type="Proteomes" id="UP000712673">
    <property type="component" value="Unassembled WGS sequence"/>
</dbReference>
<comment type="caution">
    <text evidence="2">The sequence shown here is derived from an EMBL/GenBank/DDBJ whole genome shotgun (WGS) entry which is preliminary data.</text>
</comment>
<accession>A0A938B3Y3</accession>
<dbReference type="Pfam" id="PF01882">
    <property type="entry name" value="DUF58"/>
    <property type="match status" value="1"/>
</dbReference>
<dbReference type="SUPFAM" id="SSF53300">
    <property type="entry name" value="vWA-like"/>
    <property type="match status" value="1"/>
</dbReference>
<reference evidence="2" key="1">
    <citation type="submission" date="2019-03" db="EMBL/GenBank/DDBJ databases">
        <title>Lake Tanganyika Metagenome-Assembled Genomes (MAGs).</title>
        <authorList>
            <person name="Tran P."/>
        </authorList>
    </citation>
    <scope>NUCLEOTIDE SEQUENCE</scope>
    <source>
        <strain evidence="2">K_DeepCast_65m_m2_066</strain>
    </source>
</reference>
<protein>
    <submittedName>
        <fullName evidence="2">DUF58 domain-containing protein</fullName>
    </submittedName>
</protein>
<dbReference type="AlphaFoldDB" id="A0A938B3Y3"/>
<dbReference type="InterPro" id="IPR036465">
    <property type="entry name" value="vWFA_dom_sf"/>
</dbReference>